<protein>
    <submittedName>
        <fullName evidence="1">Uncharacterized protein</fullName>
    </submittedName>
</protein>
<sequence length="280" mass="28533">MVAPLPVDAILAVLQAAVVASDAAARRAQRPDGGAADAGATAGGGPAGACAPAEAAVAVDVLSAVSADPLLLQGVFSRPTRPACGRQRRPPRRPLPPMTRPARLAAVVEEATVDAAGPVRAVMATGAAAEPGWEPLAASKAVIAWLVSDIRRVVQARPPSDVDSKLRPFTLYQLLVTRVLGAAAPNRLPPGSAAAASVRSRPAERVWTAMFHAGRGGMTPRAGHKRVDYIQGARLMLLLPSAESVEVTDGPVEGATRVGASGGRMLVTRGGRTAAPVFGS</sequence>
<dbReference type="Proteomes" id="UP000798662">
    <property type="component" value="Chromosome 2"/>
</dbReference>
<keyword evidence="2" id="KW-1185">Reference proteome</keyword>
<evidence type="ECO:0000313" key="2">
    <source>
        <dbReference type="Proteomes" id="UP000798662"/>
    </source>
</evidence>
<accession>A0ACC3BY54</accession>
<name>A0ACC3BY54_PYRYE</name>
<reference evidence="1" key="1">
    <citation type="submission" date="2019-11" db="EMBL/GenBank/DDBJ databases">
        <title>Nori genome reveals adaptations in red seaweeds to the harsh intertidal environment.</title>
        <authorList>
            <person name="Wang D."/>
            <person name="Mao Y."/>
        </authorList>
    </citation>
    <scope>NUCLEOTIDE SEQUENCE</scope>
    <source>
        <tissue evidence="1">Gametophyte</tissue>
    </source>
</reference>
<comment type="caution">
    <text evidence="1">The sequence shown here is derived from an EMBL/GenBank/DDBJ whole genome shotgun (WGS) entry which is preliminary data.</text>
</comment>
<evidence type="ECO:0000313" key="1">
    <source>
        <dbReference type="EMBL" id="KAK1862954.1"/>
    </source>
</evidence>
<dbReference type="EMBL" id="CM020619">
    <property type="protein sequence ID" value="KAK1862954.1"/>
    <property type="molecule type" value="Genomic_DNA"/>
</dbReference>
<proteinExistence type="predicted"/>
<organism evidence="1 2">
    <name type="scientific">Pyropia yezoensis</name>
    <name type="common">Susabi-nori</name>
    <name type="synonym">Porphyra yezoensis</name>
    <dbReference type="NCBI Taxonomy" id="2788"/>
    <lineage>
        <taxon>Eukaryota</taxon>
        <taxon>Rhodophyta</taxon>
        <taxon>Bangiophyceae</taxon>
        <taxon>Bangiales</taxon>
        <taxon>Bangiaceae</taxon>
        <taxon>Pyropia</taxon>
    </lineage>
</organism>
<gene>
    <name evidence="1" type="ORF">I4F81_005520</name>
</gene>